<dbReference type="RefSeq" id="WP_157688525.1">
    <property type="nucleotide sequence ID" value="NZ_CP034345.1"/>
</dbReference>
<dbReference type="InterPro" id="IPR011251">
    <property type="entry name" value="Luciferase-like_dom"/>
</dbReference>
<name>A0A6B9FDT0_9EURY</name>
<accession>A0A6B9FDT0</accession>
<dbReference type="InterPro" id="IPR036661">
    <property type="entry name" value="Luciferase-like_sf"/>
</dbReference>
<evidence type="ECO:0000313" key="7">
    <source>
        <dbReference type="Proteomes" id="UP000428325"/>
    </source>
</evidence>
<protein>
    <submittedName>
        <fullName evidence="6">LLM class flavin-dependent oxidoreductase</fullName>
    </submittedName>
</protein>
<keyword evidence="4" id="KW-0503">Monooxygenase</keyword>
<dbReference type="Pfam" id="PF00296">
    <property type="entry name" value="Bac_luciferase"/>
    <property type="match status" value="1"/>
</dbReference>
<evidence type="ECO:0000256" key="2">
    <source>
        <dbReference type="ARBA" id="ARBA00022643"/>
    </source>
</evidence>
<proteinExistence type="predicted"/>
<dbReference type="OrthoDB" id="7684at2157"/>
<evidence type="ECO:0000256" key="4">
    <source>
        <dbReference type="ARBA" id="ARBA00023033"/>
    </source>
</evidence>
<reference evidence="6 7" key="1">
    <citation type="submission" date="2018-12" db="EMBL/GenBank/DDBJ databases">
        <title>Complete genome sequence of Haloplanus rallus MBLA0036.</title>
        <authorList>
            <person name="Nam Y.-d."/>
            <person name="Kang J."/>
            <person name="Chung W.-H."/>
            <person name="Park Y.S."/>
        </authorList>
    </citation>
    <scope>NUCLEOTIDE SEQUENCE [LARGE SCALE GENOMIC DNA]</scope>
    <source>
        <strain evidence="6 7">MBLA0036</strain>
    </source>
</reference>
<dbReference type="Gene3D" id="3.20.20.30">
    <property type="entry name" value="Luciferase-like domain"/>
    <property type="match status" value="1"/>
</dbReference>
<evidence type="ECO:0000313" key="6">
    <source>
        <dbReference type="EMBL" id="QGX94289.1"/>
    </source>
</evidence>
<dbReference type="AlphaFoldDB" id="A0A6B9FDT0"/>
<keyword evidence="3" id="KW-0560">Oxidoreductase</keyword>
<dbReference type="SUPFAM" id="SSF51679">
    <property type="entry name" value="Bacterial luciferase-like"/>
    <property type="match status" value="1"/>
</dbReference>
<dbReference type="PANTHER" id="PTHR42847">
    <property type="entry name" value="ALKANESULFONATE MONOOXYGENASE"/>
    <property type="match status" value="1"/>
</dbReference>
<gene>
    <name evidence="6" type="ORF">EI982_05550</name>
</gene>
<organism evidence="6 7">
    <name type="scientific">Haloplanus rallus</name>
    <dbReference type="NCBI Taxonomy" id="1816183"/>
    <lineage>
        <taxon>Archaea</taxon>
        <taxon>Methanobacteriati</taxon>
        <taxon>Methanobacteriota</taxon>
        <taxon>Stenosarchaea group</taxon>
        <taxon>Halobacteria</taxon>
        <taxon>Halobacteriales</taxon>
        <taxon>Haloferacaceae</taxon>
        <taxon>Haloplanus</taxon>
    </lineage>
</organism>
<dbReference type="KEGG" id="hra:EI982_05550"/>
<dbReference type="EMBL" id="CP034345">
    <property type="protein sequence ID" value="QGX94289.1"/>
    <property type="molecule type" value="Genomic_DNA"/>
</dbReference>
<dbReference type="InterPro" id="IPR050172">
    <property type="entry name" value="SsuD_RutA_monooxygenase"/>
</dbReference>
<feature type="domain" description="Luciferase-like" evidence="5">
    <location>
        <begin position="7"/>
        <end position="306"/>
    </location>
</feature>
<evidence type="ECO:0000256" key="1">
    <source>
        <dbReference type="ARBA" id="ARBA00022630"/>
    </source>
</evidence>
<keyword evidence="1" id="KW-0285">Flavoprotein</keyword>
<dbReference type="PANTHER" id="PTHR42847:SF4">
    <property type="entry name" value="ALKANESULFONATE MONOOXYGENASE-RELATED"/>
    <property type="match status" value="1"/>
</dbReference>
<keyword evidence="2" id="KW-0288">FMN</keyword>
<keyword evidence="7" id="KW-1185">Reference proteome</keyword>
<dbReference type="GO" id="GO:0008726">
    <property type="term" value="F:alkanesulfonate monooxygenase activity"/>
    <property type="evidence" value="ECO:0007669"/>
    <property type="project" value="TreeGrafter"/>
</dbReference>
<dbReference type="Proteomes" id="UP000428325">
    <property type="component" value="Chromosome"/>
</dbReference>
<evidence type="ECO:0000256" key="3">
    <source>
        <dbReference type="ARBA" id="ARBA00023002"/>
    </source>
</evidence>
<sequence length="333" mass="37744">MQFDWMVQCYPGVGVHRDAPLLEDLDRETTMAGVDAVEAAGLEGLWAPDHFMLGPKHQEYEVWTLLSALAERTDDMELGPLVGSVTYRNPALLAKMATTVDILSEGNLRLGLGAGWHDEEHRAYDFDYPDIEQRIEMLDETIRVAKAMFTEDEPTFHGDHYHIEDAYNEPKPVQDPHPPIVVGGAGPKLLRVAARHADEWNVEISGRARGPPIEFKVEKFDEYLEEAGRDPADVERSWLAHVLVREDEDELQRLCDEIFPLPWGEEDDIDENLSNAQEAREKGDFLIGTPAEVIEGIESIRELGFERLQLMFLDFPDTRGIELFGDEVRPALQ</sequence>
<dbReference type="GeneID" id="99245123"/>
<dbReference type="GO" id="GO:0046306">
    <property type="term" value="P:alkanesulfonate catabolic process"/>
    <property type="evidence" value="ECO:0007669"/>
    <property type="project" value="TreeGrafter"/>
</dbReference>
<evidence type="ECO:0000259" key="5">
    <source>
        <dbReference type="Pfam" id="PF00296"/>
    </source>
</evidence>